<dbReference type="AlphaFoldDB" id="C3Y5I2"/>
<feature type="transmembrane region" description="Helical" evidence="5">
    <location>
        <begin position="91"/>
        <end position="111"/>
    </location>
</feature>
<feature type="transmembrane region" description="Helical" evidence="5">
    <location>
        <begin position="309"/>
        <end position="331"/>
    </location>
</feature>
<dbReference type="PANTHER" id="PTHR19282:SF25">
    <property type="entry name" value="UROPLAKIN-1A"/>
    <property type="match status" value="1"/>
</dbReference>
<protein>
    <recommendedName>
        <fullName evidence="7">Tetraspanin</fullName>
    </recommendedName>
</protein>
<evidence type="ECO:0000256" key="2">
    <source>
        <dbReference type="ARBA" id="ARBA00022692"/>
    </source>
</evidence>
<evidence type="ECO:0000313" key="6">
    <source>
        <dbReference type="EMBL" id="EEN64229.1"/>
    </source>
</evidence>
<keyword evidence="3 5" id="KW-1133">Transmembrane helix</keyword>
<dbReference type="GO" id="GO:0016020">
    <property type="term" value="C:membrane"/>
    <property type="evidence" value="ECO:0007669"/>
    <property type="project" value="UniProtKB-SubCell"/>
</dbReference>
<dbReference type="PROSITE" id="PS51257">
    <property type="entry name" value="PROKAR_LIPOPROTEIN"/>
    <property type="match status" value="1"/>
</dbReference>
<keyword evidence="4 5" id="KW-0472">Membrane</keyword>
<reference evidence="6" key="1">
    <citation type="journal article" date="2008" name="Nature">
        <title>The amphioxus genome and the evolution of the chordate karyotype.</title>
        <authorList>
            <consortium name="US DOE Joint Genome Institute (JGI-PGF)"/>
            <person name="Putnam N.H."/>
            <person name="Butts T."/>
            <person name="Ferrier D.E.K."/>
            <person name="Furlong R.F."/>
            <person name="Hellsten U."/>
            <person name="Kawashima T."/>
            <person name="Robinson-Rechavi M."/>
            <person name="Shoguchi E."/>
            <person name="Terry A."/>
            <person name="Yu J.-K."/>
            <person name="Benito-Gutierrez E.L."/>
            <person name="Dubchak I."/>
            <person name="Garcia-Fernandez J."/>
            <person name="Gibson-Brown J.J."/>
            <person name="Grigoriev I.V."/>
            <person name="Horton A.C."/>
            <person name="de Jong P.J."/>
            <person name="Jurka J."/>
            <person name="Kapitonov V.V."/>
            <person name="Kohara Y."/>
            <person name="Kuroki Y."/>
            <person name="Lindquist E."/>
            <person name="Lucas S."/>
            <person name="Osoegawa K."/>
            <person name="Pennacchio L.A."/>
            <person name="Salamov A.A."/>
            <person name="Satou Y."/>
            <person name="Sauka-Spengler T."/>
            <person name="Schmutz J."/>
            <person name="Shin-I T."/>
            <person name="Toyoda A."/>
            <person name="Bronner-Fraser M."/>
            <person name="Fujiyama A."/>
            <person name="Holland L.Z."/>
            <person name="Holland P.W.H."/>
            <person name="Satoh N."/>
            <person name="Rokhsar D.S."/>
        </authorList>
    </citation>
    <scope>NUCLEOTIDE SEQUENCE [LARGE SCALE GENOMIC DNA]</scope>
    <source>
        <strain evidence="6">S238N-H82</strain>
        <tissue evidence="6">Testes</tissue>
    </source>
</reference>
<feature type="transmembrane region" description="Helical" evidence="5">
    <location>
        <begin position="131"/>
        <end position="155"/>
    </location>
</feature>
<organism>
    <name type="scientific">Branchiostoma floridae</name>
    <name type="common">Florida lancelet</name>
    <name type="synonym">Amphioxus</name>
    <dbReference type="NCBI Taxonomy" id="7739"/>
    <lineage>
        <taxon>Eukaryota</taxon>
        <taxon>Metazoa</taxon>
        <taxon>Chordata</taxon>
        <taxon>Cephalochordata</taxon>
        <taxon>Leptocardii</taxon>
        <taxon>Amphioxiformes</taxon>
        <taxon>Branchiostomatidae</taxon>
        <taxon>Branchiostoma</taxon>
    </lineage>
</organism>
<keyword evidence="2 5" id="KW-0812">Transmembrane</keyword>
<dbReference type="InterPro" id="IPR008952">
    <property type="entry name" value="Tetraspanin_EC2_sf"/>
</dbReference>
<dbReference type="Pfam" id="PF00335">
    <property type="entry name" value="Tetraspanin"/>
    <property type="match status" value="1"/>
</dbReference>
<dbReference type="Gene3D" id="1.10.1450.10">
    <property type="entry name" value="Tetraspanin"/>
    <property type="match status" value="1"/>
</dbReference>
<dbReference type="STRING" id="7739.C3Y5I2"/>
<evidence type="ECO:0000256" key="5">
    <source>
        <dbReference type="SAM" id="Phobius"/>
    </source>
</evidence>
<evidence type="ECO:0000256" key="3">
    <source>
        <dbReference type="ARBA" id="ARBA00022989"/>
    </source>
</evidence>
<dbReference type="EMBL" id="GG666487">
    <property type="protein sequence ID" value="EEN64229.1"/>
    <property type="molecule type" value="Genomic_DNA"/>
</dbReference>
<dbReference type="InParanoid" id="C3Y5I2"/>
<gene>
    <name evidence="6" type="ORF">BRAFLDRAFT_125048</name>
</gene>
<dbReference type="PANTHER" id="PTHR19282">
    <property type="entry name" value="TETRASPANIN"/>
    <property type="match status" value="1"/>
</dbReference>
<name>C3Y5I2_BRAFL</name>
<evidence type="ECO:0000256" key="4">
    <source>
        <dbReference type="ARBA" id="ARBA00023136"/>
    </source>
</evidence>
<evidence type="ECO:0008006" key="7">
    <source>
        <dbReference type="Google" id="ProtNLM"/>
    </source>
</evidence>
<sequence>MAIWKTRITQSYVLVLTLLISCRAYRTRQRTLRAAGWLAEQNPAEQAGFAARKPKADLVFFKKGVRMFRSPYFDGYTDISVQDEHGKNRSVVGCLFLIVIGSCVLVGYGIWTLQNKFFFAPLLDSPLYSLGLPVMIAAGGSALAVCMLHVCVICARSGCKKPFLGLLVAITFLGLASGIVLFISKNEVDGTLAGRLRMSLELQYGQPGEEGLTFSWDRTQEKISSQIMQLQCCGVGNKTSGYLAWRSSTWYLNQTQVRPSAQVPQSCCTVDDDTGQARECQFDVPNQFLNEKGCQDDVQEVFFDHARELGIVATVVSLLELMILLVTLSTLRHL</sequence>
<proteinExistence type="predicted"/>
<comment type="subcellular location">
    <subcellularLocation>
        <location evidence="1">Membrane</location>
        <topology evidence="1">Multi-pass membrane protein</topology>
    </subcellularLocation>
</comment>
<accession>C3Y5I2</accession>
<feature type="transmembrane region" description="Helical" evidence="5">
    <location>
        <begin position="162"/>
        <end position="183"/>
    </location>
</feature>
<dbReference type="FunFam" id="1.10.1450.10:FF:000089">
    <property type="entry name" value="TetraSPanin family"/>
    <property type="match status" value="1"/>
</dbReference>
<dbReference type="InterPro" id="IPR018499">
    <property type="entry name" value="Tetraspanin/Peripherin"/>
</dbReference>
<evidence type="ECO:0000256" key="1">
    <source>
        <dbReference type="ARBA" id="ARBA00004141"/>
    </source>
</evidence>
<dbReference type="eggNOG" id="KOG3882">
    <property type="taxonomic scope" value="Eukaryota"/>
</dbReference>
<dbReference type="SUPFAM" id="SSF48652">
    <property type="entry name" value="Tetraspanin"/>
    <property type="match status" value="1"/>
</dbReference>